<reference evidence="1 2" key="1">
    <citation type="submission" date="2017-02" db="EMBL/GenBank/DDBJ databases">
        <authorList>
            <person name="Peterson S.W."/>
        </authorList>
    </citation>
    <scope>NUCLEOTIDE SEQUENCE [LARGE SCALE GENOMIC DNA]</scope>
    <source>
        <strain evidence="1 2">B Ar 00.02</strain>
    </source>
</reference>
<accession>A0A1R4FUX4</accession>
<dbReference type="EMBL" id="FUHW01000023">
    <property type="protein sequence ID" value="SJM59800.1"/>
    <property type="molecule type" value="Genomic_DNA"/>
</dbReference>
<dbReference type="Proteomes" id="UP000195913">
    <property type="component" value="Unassembled WGS sequence"/>
</dbReference>
<dbReference type="AlphaFoldDB" id="A0A1R4FUX4"/>
<gene>
    <name evidence="1" type="ORF">FM101_06005</name>
</gene>
<protein>
    <submittedName>
        <fullName evidence="1">Uncharacterized protein</fullName>
    </submittedName>
</protein>
<evidence type="ECO:0000313" key="2">
    <source>
        <dbReference type="Proteomes" id="UP000195913"/>
    </source>
</evidence>
<evidence type="ECO:0000313" key="1">
    <source>
        <dbReference type="EMBL" id="SJM59800.1"/>
    </source>
</evidence>
<name>A0A1R4FUX4_9MICC</name>
<keyword evidence="2" id="KW-1185">Reference proteome</keyword>
<sequence>MPGEWFIEHAIGRRGVPVAYTVGLTGIHQPELIIRETGFSRGHRILHELIAGVVVGSLRLEPGPTRLGEGRDLVLHRYAHSIELTEAVRRYDGIINVLQVVQVPFKDSSATVRRSVSVVQARTAEVVSLGSVAHEFRRPRREQGA</sequence>
<organism evidence="1 2">
    <name type="scientific">Arthrobacter rhombi</name>
    <dbReference type="NCBI Taxonomy" id="71253"/>
    <lineage>
        <taxon>Bacteria</taxon>
        <taxon>Bacillati</taxon>
        <taxon>Actinomycetota</taxon>
        <taxon>Actinomycetes</taxon>
        <taxon>Micrococcales</taxon>
        <taxon>Micrococcaceae</taxon>
        <taxon>Arthrobacter</taxon>
    </lineage>
</organism>
<proteinExistence type="predicted"/>